<feature type="transmembrane region" description="Helical" evidence="7">
    <location>
        <begin position="12"/>
        <end position="37"/>
    </location>
</feature>
<accession>A0A1Z4C1L5</accession>
<dbReference type="NCBIfam" id="TIGR03013">
    <property type="entry name" value="EpsB_2"/>
    <property type="match status" value="1"/>
</dbReference>
<feature type="domain" description="Bacterial sugar transferase" evidence="8">
    <location>
        <begin position="273"/>
        <end position="457"/>
    </location>
</feature>
<dbReference type="InterPro" id="IPR017475">
    <property type="entry name" value="EPS_sugar_tfrase"/>
</dbReference>
<proteinExistence type="inferred from homology"/>
<dbReference type="RefSeq" id="WP_088620273.1">
    <property type="nucleotide sequence ID" value="NZ_CP022129.1"/>
</dbReference>
<dbReference type="PANTHER" id="PTHR30576:SF0">
    <property type="entry name" value="UNDECAPRENYL-PHOSPHATE N-ACETYLGALACTOSAMINYL 1-PHOSPHATE TRANSFERASE-RELATED"/>
    <property type="match status" value="1"/>
</dbReference>
<organism evidence="9 11">
    <name type="scientific">Methylovulum psychrotolerans</name>
    <dbReference type="NCBI Taxonomy" id="1704499"/>
    <lineage>
        <taxon>Bacteria</taxon>
        <taxon>Pseudomonadati</taxon>
        <taxon>Pseudomonadota</taxon>
        <taxon>Gammaproteobacteria</taxon>
        <taxon>Methylococcales</taxon>
        <taxon>Methylococcaceae</taxon>
        <taxon>Methylovulum</taxon>
    </lineage>
</organism>
<feature type="transmembrane region" description="Helical" evidence="7">
    <location>
        <begin position="108"/>
        <end position="130"/>
    </location>
</feature>
<name>A0A1Z4C1L5_9GAMM</name>
<feature type="transmembrane region" description="Helical" evidence="7">
    <location>
        <begin position="80"/>
        <end position="102"/>
    </location>
</feature>
<evidence type="ECO:0000256" key="1">
    <source>
        <dbReference type="ARBA" id="ARBA00004141"/>
    </source>
</evidence>
<dbReference type="Pfam" id="PF02397">
    <property type="entry name" value="Bac_transf"/>
    <property type="match status" value="1"/>
</dbReference>
<reference evidence="9 11" key="1">
    <citation type="submission" date="2017-06" db="EMBL/GenBank/DDBJ databases">
        <title>Genome Sequencing of the methanotroph Methylovulum psychrotolerants str. HV10-M2 isolated from a high-altitude environment.</title>
        <authorList>
            <person name="Mateos-Rivera A."/>
        </authorList>
    </citation>
    <scope>NUCLEOTIDE SEQUENCE [LARGE SCALE GENOMIC DNA]</scope>
    <source>
        <strain evidence="9 11">HV10_M2</strain>
    </source>
</reference>
<evidence type="ECO:0000313" key="10">
    <source>
        <dbReference type="EMBL" id="POZ51963.1"/>
    </source>
</evidence>
<comment type="subcellular location">
    <subcellularLocation>
        <location evidence="1">Membrane</location>
        <topology evidence="1">Multi-pass membrane protein</topology>
    </subcellularLocation>
</comment>
<dbReference type="GO" id="GO:0016020">
    <property type="term" value="C:membrane"/>
    <property type="evidence" value="ECO:0007669"/>
    <property type="project" value="UniProtKB-SubCell"/>
</dbReference>
<dbReference type="InterPro" id="IPR017464">
    <property type="entry name" value="Sugar_tfrase_EpsB_2"/>
</dbReference>
<dbReference type="PANTHER" id="PTHR30576">
    <property type="entry name" value="COLANIC BIOSYNTHESIS UDP-GLUCOSE LIPID CARRIER TRANSFERASE"/>
    <property type="match status" value="1"/>
</dbReference>
<keyword evidence="6 7" id="KW-0472">Membrane</keyword>
<dbReference type="InterPro" id="IPR003362">
    <property type="entry name" value="Bact_transf"/>
</dbReference>
<evidence type="ECO:0000256" key="2">
    <source>
        <dbReference type="ARBA" id="ARBA00006464"/>
    </source>
</evidence>
<dbReference type="OrthoDB" id="9808602at2"/>
<keyword evidence="11" id="KW-1185">Reference proteome</keyword>
<evidence type="ECO:0000313" key="11">
    <source>
        <dbReference type="Proteomes" id="UP000197019"/>
    </source>
</evidence>
<protein>
    <submittedName>
        <fullName evidence="9">Sugar transferase</fullName>
    </submittedName>
</protein>
<evidence type="ECO:0000256" key="4">
    <source>
        <dbReference type="ARBA" id="ARBA00022692"/>
    </source>
</evidence>
<reference evidence="10 12" key="2">
    <citation type="submission" date="2017-11" db="EMBL/GenBank/DDBJ databases">
        <title>Draft Genome Sequence of Methylobacter psychrotolerans Sph1T, an Obligate Methanotroph from Low-Temperature Environments.</title>
        <authorList>
            <person name="Oshkin I.Y."/>
            <person name="Miroshnikov K."/>
            <person name="Belova S.E."/>
            <person name="Korzhenkov A."/>
            <person name="Toshchakov S.V."/>
            <person name="Dedysh S.N."/>
        </authorList>
    </citation>
    <scope>NUCLEOTIDE SEQUENCE [LARGE SCALE GENOMIC DNA]</scope>
    <source>
        <strain evidence="10 12">Sph1</strain>
    </source>
</reference>
<dbReference type="GO" id="GO:0016780">
    <property type="term" value="F:phosphotransferase activity, for other substituted phosphate groups"/>
    <property type="evidence" value="ECO:0007669"/>
    <property type="project" value="TreeGrafter"/>
</dbReference>
<keyword evidence="4 7" id="KW-0812">Transmembrane</keyword>
<dbReference type="EMBL" id="CP022129">
    <property type="protein sequence ID" value="ASF47401.1"/>
    <property type="molecule type" value="Genomic_DNA"/>
</dbReference>
<evidence type="ECO:0000259" key="8">
    <source>
        <dbReference type="Pfam" id="PF02397"/>
    </source>
</evidence>
<dbReference type="Proteomes" id="UP000197019">
    <property type="component" value="Chromosome"/>
</dbReference>
<dbReference type="Proteomes" id="UP000237423">
    <property type="component" value="Unassembled WGS sequence"/>
</dbReference>
<dbReference type="KEGG" id="mpsy:CEK71_15770"/>
<keyword evidence="3 9" id="KW-0808">Transferase</keyword>
<evidence type="ECO:0000256" key="6">
    <source>
        <dbReference type="ARBA" id="ARBA00023136"/>
    </source>
</evidence>
<evidence type="ECO:0000313" key="9">
    <source>
        <dbReference type="EMBL" id="ASF47401.1"/>
    </source>
</evidence>
<keyword evidence="5 7" id="KW-1133">Transmembrane helix</keyword>
<comment type="similarity">
    <text evidence="2">Belongs to the bacterial sugar transferase family.</text>
</comment>
<feature type="transmembrane region" description="Helical" evidence="7">
    <location>
        <begin position="49"/>
        <end position="68"/>
    </location>
</feature>
<evidence type="ECO:0000256" key="5">
    <source>
        <dbReference type="ARBA" id="ARBA00022989"/>
    </source>
</evidence>
<dbReference type="AlphaFoldDB" id="A0A1Z4C1L5"/>
<dbReference type="EMBL" id="PGFZ01000004">
    <property type="protein sequence ID" value="POZ51963.1"/>
    <property type="molecule type" value="Genomic_DNA"/>
</dbReference>
<feature type="transmembrane region" description="Helical" evidence="7">
    <location>
        <begin position="278"/>
        <end position="301"/>
    </location>
</feature>
<dbReference type="NCBIfam" id="TIGR03025">
    <property type="entry name" value="EPS_sugtrans"/>
    <property type="match status" value="1"/>
</dbReference>
<evidence type="ECO:0000256" key="7">
    <source>
        <dbReference type="SAM" id="Phobius"/>
    </source>
</evidence>
<evidence type="ECO:0000313" key="12">
    <source>
        <dbReference type="Proteomes" id="UP000237423"/>
    </source>
</evidence>
<evidence type="ECO:0000256" key="3">
    <source>
        <dbReference type="ARBA" id="ARBA00022679"/>
    </source>
</evidence>
<gene>
    <name evidence="10" type="ORF">AADEFJLK_02184</name>
    <name evidence="9" type="ORF">CEK71_15770</name>
</gene>
<sequence length="463" mass="52774">MIRIFRHYISRAYLSLLIIESLVFFAAMYFGIGIRFLAGPDWYSVEESLISSAIFAATMTLSCSAMGLYRRSLSLQDYNLLARTSASFVLALLALIVIYYFIPTLLIGRSVLAIAMVLALVGMVVTREFFYKFANLEKFKKRMLVIGSGIKASKLGEINNSFIHKGFVVVGFVSLPGEDVQVDSQQLIYSDSVNIRAIAENLRADELVVALDDNRRFMPLKGLLDCKMSGLRVIDMVNFYEREQGIISLENTYPGWLIFCDGFTQGGFRALEKRLFDLFASTLLLLVTWPAMLITALAIYLESGCAGPILYRQVRVGEDNKNFEVLKFRSMRTDAEKDGAQWAQAQDSRVTRVGAFIRKCRIDELPQIFNVFNGQMSFVGPRPERPEFVYGFEERIPYYRERHRVKPGITGWAQLCYPYGANENDTIQKLQYDLYYVKNYSLFLDLSIMFNTVEVVLWGKGAR</sequence>